<name>J0K2F0_HELPX</name>
<gene>
    <name evidence="2" type="ORF">HPHPA9_0575</name>
</gene>
<dbReference type="AlphaFoldDB" id="J0K2F0"/>
<dbReference type="InterPro" id="IPR040576">
    <property type="entry name" value="DLP_helical"/>
</dbReference>
<evidence type="ECO:0000313" key="2">
    <source>
        <dbReference type="EMBL" id="EJB44680.1"/>
    </source>
</evidence>
<evidence type="ECO:0000313" key="3">
    <source>
        <dbReference type="Proteomes" id="UP000005483"/>
    </source>
</evidence>
<dbReference type="Pfam" id="PF18709">
    <property type="entry name" value="DLP_helical"/>
    <property type="match status" value="1"/>
</dbReference>
<organism evidence="2 3">
    <name type="scientific">Helicobacter pylori Hp A-9</name>
    <dbReference type="NCBI Taxonomy" id="992034"/>
    <lineage>
        <taxon>Bacteria</taxon>
        <taxon>Pseudomonadati</taxon>
        <taxon>Campylobacterota</taxon>
        <taxon>Epsilonproteobacteria</taxon>
        <taxon>Campylobacterales</taxon>
        <taxon>Helicobacteraceae</taxon>
        <taxon>Helicobacter</taxon>
    </lineage>
</organism>
<protein>
    <recommendedName>
        <fullName evidence="1">Dynamin-like helical domain-containing protein</fullName>
    </recommendedName>
</protein>
<proteinExistence type="predicted"/>
<dbReference type="Proteomes" id="UP000005483">
    <property type="component" value="Unassembled WGS sequence"/>
</dbReference>
<evidence type="ECO:0000259" key="1">
    <source>
        <dbReference type="Pfam" id="PF18709"/>
    </source>
</evidence>
<dbReference type="EMBL" id="AKOC01000008">
    <property type="protein sequence ID" value="EJB44680.1"/>
    <property type="molecule type" value="Genomic_DNA"/>
</dbReference>
<comment type="caution">
    <text evidence="2">The sequence shown here is derived from an EMBL/GenBank/DDBJ whole genome shotgun (WGS) entry which is preliminary data.</text>
</comment>
<sequence>MKSNFDGQKQEILALINDETRFKQTCFPSVFDLEKCIQACEENVKKTQECAQGLEKWIQTGEDFIKGEDFIDVEPEEE</sequence>
<feature type="domain" description="Dynamin-like helical" evidence="1">
    <location>
        <begin position="1"/>
        <end position="52"/>
    </location>
</feature>
<dbReference type="PATRIC" id="fig|992034.3.peg.549"/>
<accession>J0K2F0</accession>
<reference evidence="2 3" key="1">
    <citation type="submission" date="2012-04" db="EMBL/GenBank/DDBJ databases">
        <title>Genome sequence of Helicobacter pylori Hp A-9.</title>
        <authorList>
            <person name="Blanchard T.G."/>
            <person name="Czinn S.J."/>
            <person name="McCracken C."/>
            <person name="Abolude K."/>
            <person name="Maroo A."/>
            <person name="Santana-Cruz I."/>
            <person name="Tallon L.J."/>
            <person name="Ficke F.W.F."/>
        </authorList>
    </citation>
    <scope>NUCLEOTIDE SEQUENCE [LARGE SCALE GENOMIC DNA]</scope>
    <source>
        <strain evidence="2 3">Hp A-9</strain>
    </source>
</reference>